<proteinExistence type="predicted"/>
<accession>A0A2W5N6P7</accession>
<dbReference type="AlphaFoldDB" id="A0A2W5N6P7"/>
<sequence length="187" mass="19370">MSRLAILALPVLLLGAVPAAADEFTDTLEGALKAYRDGDVKAAGDDLSYASKLLSNQKAAALAKFLPAAPSGWTREDEVSEDEGMGMAILGGGTTAAARYSDGTSEVKLSLLADSPMVSSFGAMLGGLAQVSGAKPMRVQRVEFSDSEGELRGIVDNRILVTVEGDAPVEAKQALLEAMDFGALADY</sequence>
<organism evidence="2 3">
    <name type="scientific">Rhodovulum sulfidophilum</name>
    <name type="common">Rhodobacter sulfidophilus</name>
    <dbReference type="NCBI Taxonomy" id="35806"/>
    <lineage>
        <taxon>Bacteria</taxon>
        <taxon>Pseudomonadati</taxon>
        <taxon>Pseudomonadota</taxon>
        <taxon>Alphaproteobacteria</taxon>
        <taxon>Rhodobacterales</taxon>
        <taxon>Paracoccaceae</taxon>
        <taxon>Rhodovulum</taxon>
    </lineage>
</organism>
<feature type="chain" id="PRO_5015942883" evidence="1">
    <location>
        <begin position="22"/>
        <end position="187"/>
    </location>
</feature>
<dbReference type="EMBL" id="QFPW01000014">
    <property type="protein sequence ID" value="PZQ47999.1"/>
    <property type="molecule type" value="Genomic_DNA"/>
</dbReference>
<protein>
    <submittedName>
        <fullName evidence="2">Uncharacterized protein</fullName>
    </submittedName>
</protein>
<reference evidence="2 3" key="1">
    <citation type="submission" date="2017-08" db="EMBL/GenBank/DDBJ databases">
        <title>Infants hospitalized years apart are colonized by the same room-sourced microbial strains.</title>
        <authorList>
            <person name="Brooks B."/>
            <person name="Olm M.R."/>
            <person name="Firek B.A."/>
            <person name="Baker R."/>
            <person name="Thomas B.C."/>
            <person name="Morowitz M.J."/>
            <person name="Banfield J.F."/>
        </authorList>
    </citation>
    <scope>NUCLEOTIDE SEQUENCE [LARGE SCALE GENOMIC DNA]</scope>
    <source>
        <strain evidence="2">S2_005_002_R2_34</strain>
    </source>
</reference>
<evidence type="ECO:0000256" key="1">
    <source>
        <dbReference type="SAM" id="SignalP"/>
    </source>
</evidence>
<evidence type="ECO:0000313" key="2">
    <source>
        <dbReference type="EMBL" id="PZQ47999.1"/>
    </source>
</evidence>
<evidence type="ECO:0000313" key="3">
    <source>
        <dbReference type="Proteomes" id="UP000249185"/>
    </source>
</evidence>
<comment type="caution">
    <text evidence="2">The sequence shown here is derived from an EMBL/GenBank/DDBJ whole genome shotgun (WGS) entry which is preliminary data.</text>
</comment>
<name>A0A2W5N6P7_RHOSU</name>
<dbReference type="Proteomes" id="UP000249185">
    <property type="component" value="Unassembled WGS sequence"/>
</dbReference>
<keyword evidence="1" id="KW-0732">Signal</keyword>
<feature type="signal peptide" evidence="1">
    <location>
        <begin position="1"/>
        <end position="21"/>
    </location>
</feature>
<gene>
    <name evidence="2" type="ORF">DI556_16040</name>
</gene>